<dbReference type="InterPro" id="IPR036188">
    <property type="entry name" value="FAD/NAD-bd_sf"/>
</dbReference>
<evidence type="ECO:0000313" key="8">
    <source>
        <dbReference type="EMBL" id="RZT98002.1"/>
    </source>
</evidence>
<keyword evidence="3" id="KW-0285">Flavoprotein</keyword>
<organism evidence="8 9">
    <name type="scientific">Rivibacter subsaxonicus</name>
    <dbReference type="NCBI Taxonomy" id="457575"/>
    <lineage>
        <taxon>Bacteria</taxon>
        <taxon>Pseudomonadati</taxon>
        <taxon>Pseudomonadota</taxon>
        <taxon>Betaproteobacteria</taxon>
        <taxon>Burkholderiales</taxon>
        <taxon>Rivibacter</taxon>
    </lineage>
</organism>
<dbReference type="PRINTS" id="PR00411">
    <property type="entry name" value="PNDRDTASEI"/>
</dbReference>
<dbReference type="FunFam" id="3.50.50.60:FF:000214">
    <property type="entry name" value="PROBABLE MONOOXYGENASE"/>
    <property type="match status" value="1"/>
</dbReference>
<dbReference type="Proteomes" id="UP000293671">
    <property type="component" value="Unassembled WGS sequence"/>
</dbReference>
<gene>
    <name evidence="8" type="ORF">EV670_2404</name>
</gene>
<sequence length="496" mass="55530">MELAPSAGDTTPAHHDVIIIGTGFAGLGMAMRLRRDGVEDFVLLERAAELGGTWRDNTYPGCACDVPSHLYSYSFEPNPRWSRMYSGWSEILDYLKGCAHRHGLLPHIRFNAEVVEARWDEEHALWRVRCADGRRFEAPVLVPAMGALSNPAFADIPGRDSFAGPSFHSAHWRHDLPLDGLRVAVIGSGASAVQFLPRIAAGAARVDYYQRTPPWVLPKPDRAIAPAEQERFERQPWRQRLWRFGIYWALESRVLLFLRGPRVMKLLGSLVKKEIARRIDDPALRAKITPGYTPGCKRILIANDYYPALARSNVQVITEPIRGITERGVVGDVEREVDVIIHATGFKVQEGVPPGMFFGRDGLDLGERWAGQGGPQAYLGSCINGFPNLFMLVGPNTGLGHSSMIFMIESQIEFVMQALRALRQGRARSLEVKAEVEAGYNEGLRRRLGRTVWASGCRSWYLNASGRNTALWPGSTFAFRRLTRRFRAEQFHPPSS</sequence>
<comment type="caution">
    <text evidence="8">The sequence shown here is derived from an EMBL/GenBank/DDBJ whole genome shotgun (WGS) entry which is preliminary data.</text>
</comment>
<protein>
    <submittedName>
        <fullName evidence="8">Cation diffusion facilitator CzcD-associated flavoprotein CzcO</fullName>
    </submittedName>
</protein>
<dbReference type="PANTHER" id="PTHR42877">
    <property type="entry name" value="L-ORNITHINE N(5)-MONOOXYGENASE-RELATED"/>
    <property type="match status" value="1"/>
</dbReference>
<dbReference type="RefSeq" id="WP_130432356.1">
    <property type="nucleotide sequence ID" value="NZ_SHKP01000006.1"/>
</dbReference>
<dbReference type="Gene3D" id="3.50.50.60">
    <property type="entry name" value="FAD/NAD(P)-binding domain"/>
    <property type="match status" value="3"/>
</dbReference>
<comment type="similarity">
    <text evidence="2">Belongs to the FAD-binding monooxygenase family.</text>
</comment>
<comment type="cofactor">
    <cofactor evidence="1">
        <name>FAD</name>
        <dbReference type="ChEBI" id="CHEBI:57692"/>
    </cofactor>
</comment>
<evidence type="ECO:0000313" key="9">
    <source>
        <dbReference type="Proteomes" id="UP000293671"/>
    </source>
</evidence>
<keyword evidence="7" id="KW-0503">Monooxygenase</keyword>
<keyword evidence="5" id="KW-0521">NADP</keyword>
<evidence type="ECO:0000256" key="3">
    <source>
        <dbReference type="ARBA" id="ARBA00022630"/>
    </source>
</evidence>
<evidence type="ECO:0000256" key="5">
    <source>
        <dbReference type="ARBA" id="ARBA00022857"/>
    </source>
</evidence>
<proteinExistence type="inferred from homology"/>
<dbReference type="Pfam" id="PF13738">
    <property type="entry name" value="Pyr_redox_3"/>
    <property type="match status" value="1"/>
</dbReference>
<dbReference type="AlphaFoldDB" id="A0A4Q7VNU0"/>
<dbReference type="SUPFAM" id="SSF51905">
    <property type="entry name" value="FAD/NAD(P)-binding domain"/>
    <property type="match status" value="2"/>
</dbReference>
<dbReference type="GO" id="GO:0004497">
    <property type="term" value="F:monooxygenase activity"/>
    <property type="evidence" value="ECO:0007669"/>
    <property type="project" value="UniProtKB-KW"/>
</dbReference>
<keyword evidence="6" id="KW-0560">Oxidoreductase</keyword>
<dbReference type="PANTHER" id="PTHR42877:SF4">
    <property type="entry name" value="FAD_NAD(P)-BINDING DOMAIN-CONTAINING PROTEIN-RELATED"/>
    <property type="match status" value="1"/>
</dbReference>
<accession>A0A4Q7VNU0</accession>
<evidence type="ECO:0000256" key="7">
    <source>
        <dbReference type="ARBA" id="ARBA00023033"/>
    </source>
</evidence>
<dbReference type="InterPro" id="IPR051209">
    <property type="entry name" value="FAD-bind_Monooxygenase_sf"/>
</dbReference>
<dbReference type="EMBL" id="SHKP01000006">
    <property type="protein sequence ID" value="RZT98002.1"/>
    <property type="molecule type" value="Genomic_DNA"/>
</dbReference>
<reference evidence="8 9" key="1">
    <citation type="submission" date="2019-02" db="EMBL/GenBank/DDBJ databases">
        <title>Genomic Encyclopedia of Type Strains, Phase IV (KMG-IV): sequencing the most valuable type-strain genomes for metagenomic binning, comparative biology and taxonomic classification.</title>
        <authorList>
            <person name="Goeker M."/>
        </authorList>
    </citation>
    <scope>NUCLEOTIDE SEQUENCE [LARGE SCALE GENOMIC DNA]</scope>
    <source>
        <strain evidence="8 9">DSM 19570</strain>
    </source>
</reference>
<evidence type="ECO:0000256" key="2">
    <source>
        <dbReference type="ARBA" id="ARBA00010139"/>
    </source>
</evidence>
<evidence type="ECO:0000256" key="4">
    <source>
        <dbReference type="ARBA" id="ARBA00022827"/>
    </source>
</evidence>
<keyword evidence="9" id="KW-1185">Reference proteome</keyword>
<dbReference type="OrthoDB" id="9766402at2"/>
<evidence type="ECO:0000256" key="6">
    <source>
        <dbReference type="ARBA" id="ARBA00023002"/>
    </source>
</evidence>
<name>A0A4Q7VNU0_9BURK</name>
<keyword evidence="4" id="KW-0274">FAD</keyword>
<evidence type="ECO:0000256" key="1">
    <source>
        <dbReference type="ARBA" id="ARBA00001974"/>
    </source>
</evidence>